<dbReference type="Proteomes" id="UP000800094">
    <property type="component" value="Unassembled WGS sequence"/>
</dbReference>
<dbReference type="OrthoDB" id="10264374at2759"/>
<gene>
    <name evidence="4" type="ORF">BU26DRAFT_423603</name>
</gene>
<reference evidence="4" key="1">
    <citation type="journal article" date="2020" name="Stud. Mycol.">
        <title>101 Dothideomycetes genomes: a test case for predicting lifestyles and emergence of pathogens.</title>
        <authorList>
            <person name="Haridas S."/>
            <person name="Albert R."/>
            <person name="Binder M."/>
            <person name="Bloem J."/>
            <person name="Labutti K."/>
            <person name="Salamov A."/>
            <person name="Andreopoulos B."/>
            <person name="Baker S."/>
            <person name="Barry K."/>
            <person name="Bills G."/>
            <person name="Bluhm B."/>
            <person name="Cannon C."/>
            <person name="Castanera R."/>
            <person name="Culley D."/>
            <person name="Daum C."/>
            <person name="Ezra D."/>
            <person name="Gonzalez J."/>
            <person name="Henrissat B."/>
            <person name="Kuo A."/>
            <person name="Liang C."/>
            <person name="Lipzen A."/>
            <person name="Lutzoni F."/>
            <person name="Magnuson J."/>
            <person name="Mondo S."/>
            <person name="Nolan M."/>
            <person name="Ohm R."/>
            <person name="Pangilinan J."/>
            <person name="Park H.-J."/>
            <person name="Ramirez L."/>
            <person name="Alfaro M."/>
            <person name="Sun H."/>
            <person name="Tritt A."/>
            <person name="Yoshinaga Y."/>
            <person name="Zwiers L.-H."/>
            <person name="Turgeon B."/>
            <person name="Goodwin S."/>
            <person name="Spatafora J."/>
            <person name="Crous P."/>
            <person name="Grigoriev I."/>
        </authorList>
    </citation>
    <scope>NUCLEOTIDE SEQUENCE</scope>
    <source>
        <strain evidence="4">CBS 122368</strain>
    </source>
</reference>
<evidence type="ECO:0000256" key="2">
    <source>
        <dbReference type="ARBA" id="ARBA00022729"/>
    </source>
</evidence>
<comment type="similarity">
    <text evidence="1">Belongs to the ice-binding protein family.</text>
</comment>
<dbReference type="EMBL" id="ML987193">
    <property type="protein sequence ID" value="KAF2251486.1"/>
    <property type="molecule type" value="Genomic_DNA"/>
</dbReference>
<evidence type="ECO:0000256" key="3">
    <source>
        <dbReference type="SAM" id="SignalP"/>
    </source>
</evidence>
<evidence type="ECO:0000313" key="4">
    <source>
        <dbReference type="EMBL" id="KAF2251486.1"/>
    </source>
</evidence>
<keyword evidence="5" id="KW-1185">Reference proteome</keyword>
<feature type="chain" id="PRO_5025459760" description="Antifreeze protein" evidence="3">
    <location>
        <begin position="25"/>
        <end position="226"/>
    </location>
</feature>
<keyword evidence="2 3" id="KW-0732">Signal</keyword>
<evidence type="ECO:0000256" key="1">
    <source>
        <dbReference type="ARBA" id="ARBA00005445"/>
    </source>
</evidence>
<dbReference type="GeneID" id="54576849"/>
<feature type="non-terminal residue" evidence="4">
    <location>
        <position position="226"/>
    </location>
</feature>
<dbReference type="RefSeq" id="XP_033686490.1">
    <property type="nucleotide sequence ID" value="XM_033823519.1"/>
</dbReference>
<protein>
    <recommendedName>
        <fullName evidence="6">Antifreeze protein</fullName>
    </recommendedName>
</protein>
<dbReference type="AlphaFoldDB" id="A0A6A6IM48"/>
<dbReference type="Pfam" id="PF11999">
    <property type="entry name" value="Ice_binding"/>
    <property type="match status" value="1"/>
</dbReference>
<feature type="signal peptide" evidence="3">
    <location>
        <begin position="1"/>
        <end position="24"/>
    </location>
</feature>
<dbReference type="InterPro" id="IPR021884">
    <property type="entry name" value="Ice-bd_prot"/>
</dbReference>
<organism evidence="4 5">
    <name type="scientific">Trematosphaeria pertusa</name>
    <dbReference type="NCBI Taxonomy" id="390896"/>
    <lineage>
        <taxon>Eukaryota</taxon>
        <taxon>Fungi</taxon>
        <taxon>Dikarya</taxon>
        <taxon>Ascomycota</taxon>
        <taxon>Pezizomycotina</taxon>
        <taxon>Dothideomycetes</taxon>
        <taxon>Pleosporomycetidae</taxon>
        <taxon>Pleosporales</taxon>
        <taxon>Massarineae</taxon>
        <taxon>Trematosphaeriaceae</taxon>
        <taxon>Trematosphaeria</taxon>
    </lineage>
</organism>
<accession>A0A6A6IM48</accession>
<evidence type="ECO:0008006" key="6">
    <source>
        <dbReference type="Google" id="ProtNLM"/>
    </source>
</evidence>
<name>A0A6A6IM48_9PLEO</name>
<sequence length="226" mass="22642">MRSTNLRLPALLLVIYCLGGQALAQVNLGTAAPFGVIASSAITNTGATVVDGQLGIYPKTESEITGFPPGISGDVNANNAVADQARQDAQTAYNAAASLASTGQNGQDIGGQILVAGTYTSSSSVAITGPLTLDGQNNPDALFVFQIGSTLTTATSSSVVLVNGAQACNVFWQVGSSATLGTSTVFTGNILALTSISLNEGVTVAGGLYALNGAVTLINDQVTAQQ</sequence>
<proteinExistence type="inferred from homology"/>
<evidence type="ECO:0000313" key="5">
    <source>
        <dbReference type="Proteomes" id="UP000800094"/>
    </source>
</evidence>